<proteinExistence type="predicted"/>
<dbReference type="AlphaFoldDB" id="A0A3N0XT07"/>
<organism evidence="2 3">
    <name type="scientific">Anabarilius grahami</name>
    <name type="common">Kanglang fish</name>
    <name type="synonym">Barilius grahami</name>
    <dbReference type="NCBI Taxonomy" id="495550"/>
    <lineage>
        <taxon>Eukaryota</taxon>
        <taxon>Metazoa</taxon>
        <taxon>Chordata</taxon>
        <taxon>Craniata</taxon>
        <taxon>Vertebrata</taxon>
        <taxon>Euteleostomi</taxon>
        <taxon>Actinopterygii</taxon>
        <taxon>Neopterygii</taxon>
        <taxon>Teleostei</taxon>
        <taxon>Ostariophysi</taxon>
        <taxon>Cypriniformes</taxon>
        <taxon>Xenocyprididae</taxon>
        <taxon>Xenocypridinae</taxon>
        <taxon>Xenocypridinae incertae sedis</taxon>
        <taxon>Anabarilius</taxon>
    </lineage>
</organism>
<evidence type="ECO:0000313" key="3">
    <source>
        <dbReference type="Proteomes" id="UP000281406"/>
    </source>
</evidence>
<feature type="compositionally biased region" description="Polar residues" evidence="1">
    <location>
        <begin position="26"/>
        <end position="43"/>
    </location>
</feature>
<reference evidence="2 3" key="1">
    <citation type="submission" date="2018-10" db="EMBL/GenBank/DDBJ databases">
        <title>Genome assembly for a Yunnan-Guizhou Plateau 3E fish, Anabarilius grahami (Regan), and its evolutionary and genetic applications.</title>
        <authorList>
            <person name="Jiang W."/>
        </authorList>
    </citation>
    <scope>NUCLEOTIDE SEQUENCE [LARGE SCALE GENOMIC DNA]</scope>
    <source>
        <strain evidence="2">AG-KIZ</strain>
        <tissue evidence="2">Muscle</tissue>
    </source>
</reference>
<evidence type="ECO:0000313" key="2">
    <source>
        <dbReference type="EMBL" id="ROJ33157.1"/>
    </source>
</evidence>
<protein>
    <submittedName>
        <fullName evidence="2">Uncharacterized protein</fullName>
    </submittedName>
</protein>
<evidence type="ECO:0000256" key="1">
    <source>
        <dbReference type="SAM" id="MobiDB-lite"/>
    </source>
</evidence>
<sequence>MWRGGRGLAEPAAGESVRRRVGQHCMKSTETSCSPLTRVTSTRGYRPEPPQPATAGISTPHHTVTKDTGQISLSSSVDGVSVLVFLCSSL</sequence>
<accession>A0A3N0XT07</accession>
<dbReference type="Proteomes" id="UP000281406">
    <property type="component" value="Unassembled WGS sequence"/>
</dbReference>
<feature type="compositionally biased region" description="Polar residues" evidence="1">
    <location>
        <begin position="56"/>
        <end position="66"/>
    </location>
</feature>
<gene>
    <name evidence="2" type="ORF">DPX16_17979</name>
</gene>
<comment type="caution">
    <text evidence="2">The sequence shown here is derived from an EMBL/GenBank/DDBJ whole genome shotgun (WGS) entry which is preliminary data.</text>
</comment>
<dbReference type="EMBL" id="RJVU01061675">
    <property type="protein sequence ID" value="ROJ33157.1"/>
    <property type="molecule type" value="Genomic_DNA"/>
</dbReference>
<keyword evidence="3" id="KW-1185">Reference proteome</keyword>
<feature type="region of interest" description="Disordered" evidence="1">
    <location>
        <begin position="1"/>
        <end position="66"/>
    </location>
</feature>
<name>A0A3N0XT07_ANAGA</name>